<dbReference type="InterPro" id="IPR013763">
    <property type="entry name" value="Cyclin-like_dom"/>
</dbReference>
<organism evidence="4 5">
    <name type="scientific">Strongyloides stercoralis</name>
    <name type="common">Threadworm</name>
    <dbReference type="NCBI Taxonomy" id="6248"/>
    <lineage>
        <taxon>Eukaryota</taxon>
        <taxon>Metazoa</taxon>
        <taxon>Ecdysozoa</taxon>
        <taxon>Nematoda</taxon>
        <taxon>Chromadorea</taxon>
        <taxon>Rhabditida</taxon>
        <taxon>Tylenchina</taxon>
        <taxon>Panagrolaimomorpha</taxon>
        <taxon>Strongyloidoidea</taxon>
        <taxon>Strongyloididae</taxon>
        <taxon>Strongyloides</taxon>
    </lineage>
</organism>
<evidence type="ECO:0000313" key="5">
    <source>
        <dbReference type="WBParaSite" id="TCONS_00003414.p1"/>
    </source>
</evidence>
<name>A0AAF5CXJ4_STRER</name>
<sequence>MVFIMATNNWIFNEEDMNNTPSQKKGWSSAAEKKKRVDAIDVIRKVGIQLNISLHGTLYTASVYLQRFYMFHSFDEYNYMVTALGCLFLAGKVEETPKKIKDIISAAREIYSNALPYNGVSIESVIEFERILLRTMKFDLTVEAPYDPLLEYCKLLKIPKKQQNSVAQTGWGFLNDCAYTHLPLLWEAEIIAIGAIHLSLQMNNIENVDYEGRTNDEPWWSKVVGNFTLRSLEGICHKFLDHYSEQSDKSKMDL</sequence>
<dbReference type="Gene3D" id="1.10.472.10">
    <property type="entry name" value="Cyclin-like"/>
    <property type="match status" value="2"/>
</dbReference>
<comment type="similarity">
    <text evidence="2">Belongs to the cyclin family.</text>
</comment>
<proteinExistence type="inferred from homology"/>
<dbReference type="GO" id="GO:0006357">
    <property type="term" value="P:regulation of transcription by RNA polymerase II"/>
    <property type="evidence" value="ECO:0007669"/>
    <property type="project" value="InterPro"/>
</dbReference>
<dbReference type="GO" id="GO:0016538">
    <property type="term" value="F:cyclin-dependent protein serine/threonine kinase regulator activity"/>
    <property type="evidence" value="ECO:0007669"/>
    <property type="project" value="InterPro"/>
</dbReference>
<keyword evidence="4" id="KW-1185">Reference proteome</keyword>
<dbReference type="SMART" id="SM00385">
    <property type="entry name" value="CYCLIN"/>
    <property type="match status" value="2"/>
</dbReference>
<dbReference type="Pfam" id="PF00134">
    <property type="entry name" value="Cyclin_N"/>
    <property type="match status" value="1"/>
</dbReference>
<dbReference type="Proteomes" id="UP000035681">
    <property type="component" value="Unplaced"/>
</dbReference>
<protein>
    <submittedName>
        <fullName evidence="5">Cyclin-like domain-containing protein</fullName>
    </submittedName>
</protein>
<dbReference type="InterPro" id="IPR043198">
    <property type="entry name" value="Cyclin/Ssn8"/>
</dbReference>
<feature type="domain" description="Cyclin-like" evidence="3">
    <location>
        <begin position="147"/>
        <end position="233"/>
    </location>
</feature>
<dbReference type="InterPro" id="IPR036915">
    <property type="entry name" value="Cyclin-like_sf"/>
</dbReference>
<keyword evidence="1 2" id="KW-0195">Cyclin</keyword>
<reference evidence="5" key="1">
    <citation type="submission" date="2024-02" db="UniProtKB">
        <authorList>
            <consortium name="WormBaseParasite"/>
        </authorList>
    </citation>
    <scope>IDENTIFICATION</scope>
</reference>
<dbReference type="SUPFAM" id="SSF47954">
    <property type="entry name" value="Cyclin-like"/>
    <property type="match status" value="2"/>
</dbReference>
<evidence type="ECO:0000313" key="4">
    <source>
        <dbReference type="Proteomes" id="UP000035681"/>
    </source>
</evidence>
<evidence type="ECO:0000256" key="1">
    <source>
        <dbReference type="ARBA" id="ARBA00023127"/>
    </source>
</evidence>
<evidence type="ECO:0000259" key="3">
    <source>
        <dbReference type="SMART" id="SM00385"/>
    </source>
</evidence>
<accession>A0AAF5CXJ4</accession>
<dbReference type="WBParaSite" id="TCONS_00003414.p1">
    <property type="protein sequence ID" value="TCONS_00003414.p1"/>
    <property type="gene ID" value="XLOC_003147"/>
</dbReference>
<dbReference type="InterPro" id="IPR006671">
    <property type="entry name" value="Cyclin_N"/>
</dbReference>
<feature type="domain" description="Cyclin-like" evidence="3">
    <location>
        <begin position="41"/>
        <end position="134"/>
    </location>
</feature>
<dbReference type="AlphaFoldDB" id="A0AAF5CXJ4"/>
<evidence type="ECO:0000256" key="2">
    <source>
        <dbReference type="RuleBase" id="RU000383"/>
    </source>
</evidence>
<dbReference type="PANTHER" id="PTHR10026">
    <property type="entry name" value="CYCLIN"/>
    <property type="match status" value="1"/>
</dbReference>